<gene>
    <name evidence="2" type="ORF">Z520_04337</name>
</gene>
<name>A0A0D2IRS3_9EURO</name>
<dbReference type="EMBL" id="KN848068">
    <property type="protein sequence ID" value="KIX99701.1"/>
    <property type="molecule type" value="Genomic_DNA"/>
</dbReference>
<feature type="compositionally biased region" description="Polar residues" evidence="1">
    <location>
        <begin position="85"/>
        <end position="115"/>
    </location>
</feature>
<sequence length="176" mass="19141">MPESPESSHDAQADAELTMRAMMGFSSFSERRPKNQSHTSLMNAQHSTTDSKEPAPDAPGSSDFSDSRHPQAFESQNPPGDDEQMSSLHNDLSPNSTPYPAQQQQQTSYAFTSPQTGISYTSEELEQWSRGKVNARGDKVFFKPGFVSDDPWFRLRGGAGNGGENLGGNRGKGPGQ</sequence>
<accession>A0A0D2IRS3</accession>
<protein>
    <submittedName>
        <fullName evidence="2">Uncharacterized protein</fullName>
    </submittedName>
</protein>
<dbReference type="AlphaFoldDB" id="A0A0D2IRS3"/>
<dbReference type="VEuPathDB" id="FungiDB:Z520_04337"/>
<organism evidence="2 3">
    <name type="scientific">Fonsecaea multimorphosa CBS 102226</name>
    <dbReference type="NCBI Taxonomy" id="1442371"/>
    <lineage>
        <taxon>Eukaryota</taxon>
        <taxon>Fungi</taxon>
        <taxon>Dikarya</taxon>
        <taxon>Ascomycota</taxon>
        <taxon>Pezizomycotina</taxon>
        <taxon>Eurotiomycetes</taxon>
        <taxon>Chaetothyriomycetidae</taxon>
        <taxon>Chaetothyriales</taxon>
        <taxon>Herpotrichiellaceae</taxon>
        <taxon>Fonsecaea</taxon>
    </lineage>
</organism>
<feature type="compositionally biased region" description="Basic and acidic residues" evidence="1">
    <location>
        <begin position="1"/>
        <end position="12"/>
    </location>
</feature>
<feature type="region of interest" description="Disordered" evidence="1">
    <location>
        <begin position="1"/>
        <end position="115"/>
    </location>
</feature>
<reference evidence="2 3" key="1">
    <citation type="submission" date="2015-01" db="EMBL/GenBank/DDBJ databases">
        <title>The Genome Sequence of Fonsecaea multimorphosa CBS 102226.</title>
        <authorList>
            <consortium name="The Broad Institute Genomics Platform"/>
            <person name="Cuomo C."/>
            <person name="de Hoog S."/>
            <person name="Gorbushina A."/>
            <person name="Stielow B."/>
            <person name="Teixiera M."/>
            <person name="Abouelleil A."/>
            <person name="Chapman S.B."/>
            <person name="Priest M."/>
            <person name="Young S.K."/>
            <person name="Wortman J."/>
            <person name="Nusbaum C."/>
            <person name="Birren B."/>
        </authorList>
    </citation>
    <scope>NUCLEOTIDE SEQUENCE [LARGE SCALE GENOMIC DNA]</scope>
    <source>
        <strain evidence="2 3">CBS 102226</strain>
    </source>
</reference>
<dbReference type="RefSeq" id="XP_016633824.1">
    <property type="nucleotide sequence ID" value="XM_016774844.1"/>
</dbReference>
<evidence type="ECO:0000313" key="2">
    <source>
        <dbReference type="EMBL" id="KIX99701.1"/>
    </source>
</evidence>
<proteinExistence type="predicted"/>
<feature type="compositionally biased region" description="Polar residues" evidence="1">
    <location>
        <begin position="36"/>
        <end position="48"/>
    </location>
</feature>
<evidence type="ECO:0000313" key="3">
    <source>
        <dbReference type="Proteomes" id="UP000053411"/>
    </source>
</evidence>
<dbReference type="Proteomes" id="UP000053411">
    <property type="component" value="Unassembled WGS sequence"/>
</dbReference>
<evidence type="ECO:0000256" key="1">
    <source>
        <dbReference type="SAM" id="MobiDB-lite"/>
    </source>
</evidence>
<dbReference type="OrthoDB" id="5419162at2759"/>
<dbReference type="GeneID" id="27710083"/>
<keyword evidence="3" id="KW-1185">Reference proteome</keyword>
<feature type="region of interest" description="Disordered" evidence="1">
    <location>
        <begin position="151"/>
        <end position="176"/>
    </location>
</feature>
<feature type="compositionally biased region" description="Gly residues" evidence="1">
    <location>
        <begin position="157"/>
        <end position="176"/>
    </location>
</feature>